<dbReference type="Proteomes" id="UP001341281">
    <property type="component" value="Chromosome 07"/>
</dbReference>
<feature type="non-terminal residue" evidence="2">
    <location>
        <position position="163"/>
    </location>
</feature>
<dbReference type="EMBL" id="CP144751">
    <property type="protein sequence ID" value="WVZ83971.1"/>
    <property type="molecule type" value="Genomic_DNA"/>
</dbReference>
<proteinExistence type="predicted"/>
<dbReference type="AlphaFoldDB" id="A0AAQ3U207"/>
<reference evidence="2 3" key="1">
    <citation type="submission" date="2024-02" db="EMBL/GenBank/DDBJ databases">
        <title>High-quality chromosome-scale genome assembly of Pensacola bahiagrass (Paspalum notatum Flugge var. saurae).</title>
        <authorList>
            <person name="Vega J.M."/>
            <person name="Podio M."/>
            <person name="Orjuela J."/>
            <person name="Siena L.A."/>
            <person name="Pessino S.C."/>
            <person name="Combes M.C."/>
            <person name="Mariac C."/>
            <person name="Albertini E."/>
            <person name="Pupilli F."/>
            <person name="Ortiz J.P.A."/>
            <person name="Leblanc O."/>
        </authorList>
    </citation>
    <scope>NUCLEOTIDE SEQUENCE [LARGE SCALE GENOMIC DNA]</scope>
    <source>
        <strain evidence="2">R1</strain>
        <tissue evidence="2">Leaf</tissue>
    </source>
</reference>
<protein>
    <submittedName>
        <fullName evidence="2">Uncharacterized protein</fullName>
    </submittedName>
</protein>
<evidence type="ECO:0000256" key="1">
    <source>
        <dbReference type="SAM" id="MobiDB-lite"/>
    </source>
</evidence>
<organism evidence="2 3">
    <name type="scientific">Paspalum notatum var. saurae</name>
    <dbReference type="NCBI Taxonomy" id="547442"/>
    <lineage>
        <taxon>Eukaryota</taxon>
        <taxon>Viridiplantae</taxon>
        <taxon>Streptophyta</taxon>
        <taxon>Embryophyta</taxon>
        <taxon>Tracheophyta</taxon>
        <taxon>Spermatophyta</taxon>
        <taxon>Magnoliopsida</taxon>
        <taxon>Liliopsida</taxon>
        <taxon>Poales</taxon>
        <taxon>Poaceae</taxon>
        <taxon>PACMAD clade</taxon>
        <taxon>Panicoideae</taxon>
        <taxon>Andropogonodae</taxon>
        <taxon>Paspaleae</taxon>
        <taxon>Paspalinae</taxon>
        <taxon>Paspalum</taxon>
    </lineage>
</organism>
<evidence type="ECO:0000313" key="3">
    <source>
        <dbReference type="Proteomes" id="UP001341281"/>
    </source>
</evidence>
<feature type="region of interest" description="Disordered" evidence="1">
    <location>
        <begin position="139"/>
        <end position="163"/>
    </location>
</feature>
<accession>A0AAQ3U207</accession>
<name>A0AAQ3U207_PASNO</name>
<keyword evidence="3" id="KW-1185">Reference proteome</keyword>
<evidence type="ECO:0000313" key="2">
    <source>
        <dbReference type="EMBL" id="WVZ83971.1"/>
    </source>
</evidence>
<sequence>MTVLDEKRSKRVRDPTWGRGLSKLTKAMGCKMRLSFVEGKKRPEHPVQAAKLASESGIVVRDHMPIYPHWKDYKNESQKRQKDILKDHRGYLAIRFNMDVDDETTQKVCSGLLRDGVRQERYKLKKKYFDGVPENEVLSRKPPNVTQQDWAKLVQRWSDPRHK</sequence>
<gene>
    <name evidence="2" type="ORF">U9M48_031057</name>
</gene>
<dbReference type="PANTHER" id="PTHR33063">
    <property type="entry name" value="OS02G0583500 PROTEIN"/>
    <property type="match status" value="1"/>
</dbReference>
<dbReference type="PANTHER" id="PTHR33063:SF16">
    <property type="entry name" value="OS02G0241300 PROTEIN"/>
    <property type="match status" value="1"/>
</dbReference>